<protein>
    <recommendedName>
        <fullName evidence="3">Retrovirus-related Pol polyprotein from transposon TNT 1-94</fullName>
    </recommendedName>
</protein>
<sequence>MDDRKSTSSNCFSFGSAMVTWSSKKQETVAISTCKVEYTTASVASRQAIWLRKILANFNFEQNEATEVYCDNKSAIAMTKNPCFHGRTKHMDIQHHFILQ</sequence>
<evidence type="ECO:0008006" key="3">
    <source>
        <dbReference type="Google" id="ProtNLM"/>
    </source>
</evidence>
<reference evidence="1" key="1">
    <citation type="journal article" date="2017" name="Nature">
        <title>The genome of Chenopodium quinoa.</title>
        <authorList>
            <person name="Jarvis D.E."/>
            <person name="Ho Y.S."/>
            <person name="Lightfoot D.J."/>
            <person name="Schmoeckel S.M."/>
            <person name="Li B."/>
            <person name="Borm T.J.A."/>
            <person name="Ohyanagi H."/>
            <person name="Mineta K."/>
            <person name="Michell C.T."/>
            <person name="Saber N."/>
            <person name="Kharbatia N.M."/>
            <person name="Rupper R.R."/>
            <person name="Sharp A.R."/>
            <person name="Dally N."/>
            <person name="Boughton B.A."/>
            <person name="Woo Y.H."/>
            <person name="Gao G."/>
            <person name="Schijlen E.G.W.M."/>
            <person name="Guo X."/>
            <person name="Momin A.A."/>
            <person name="Negrao S."/>
            <person name="Al-Babili S."/>
            <person name="Gehring C."/>
            <person name="Roessner U."/>
            <person name="Jung C."/>
            <person name="Murphy K."/>
            <person name="Arold S.T."/>
            <person name="Gojobori T."/>
            <person name="van der Linden C.G."/>
            <person name="van Loo E.N."/>
            <person name="Jellen E.N."/>
            <person name="Maughan P.J."/>
            <person name="Tester M."/>
        </authorList>
    </citation>
    <scope>NUCLEOTIDE SEQUENCE [LARGE SCALE GENOMIC DNA]</scope>
    <source>
        <strain evidence="1">cv. PI 614886</strain>
    </source>
</reference>
<evidence type="ECO:0000313" key="2">
    <source>
        <dbReference type="Proteomes" id="UP000596660"/>
    </source>
</evidence>
<dbReference type="EnsemblPlants" id="AUR62039608-RA">
    <property type="protein sequence ID" value="AUR62039608-RA:cds"/>
    <property type="gene ID" value="AUR62039608"/>
</dbReference>
<dbReference type="OMA" id="ISTCKVE"/>
<keyword evidence="2" id="KW-1185">Reference proteome</keyword>
<accession>A0A803N306</accession>
<evidence type="ECO:0000313" key="1">
    <source>
        <dbReference type="EnsemblPlants" id="AUR62039608-RA:cds"/>
    </source>
</evidence>
<reference evidence="1" key="2">
    <citation type="submission" date="2021-03" db="UniProtKB">
        <authorList>
            <consortium name="EnsemblPlants"/>
        </authorList>
    </citation>
    <scope>IDENTIFICATION</scope>
</reference>
<name>A0A803N306_CHEQI</name>
<organism evidence="1 2">
    <name type="scientific">Chenopodium quinoa</name>
    <name type="common">Quinoa</name>
    <dbReference type="NCBI Taxonomy" id="63459"/>
    <lineage>
        <taxon>Eukaryota</taxon>
        <taxon>Viridiplantae</taxon>
        <taxon>Streptophyta</taxon>
        <taxon>Embryophyta</taxon>
        <taxon>Tracheophyta</taxon>
        <taxon>Spermatophyta</taxon>
        <taxon>Magnoliopsida</taxon>
        <taxon>eudicotyledons</taxon>
        <taxon>Gunneridae</taxon>
        <taxon>Pentapetalae</taxon>
        <taxon>Caryophyllales</taxon>
        <taxon>Chenopodiaceae</taxon>
        <taxon>Chenopodioideae</taxon>
        <taxon>Atripliceae</taxon>
        <taxon>Chenopodium</taxon>
    </lineage>
</organism>
<dbReference type="PANTHER" id="PTHR11439">
    <property type="entry name" value="GAG-POL-RELATED RETROTRANSPOSON"/>
    <property type="match status" value="1"/>
</dbReference>
<dbReference type="Proteomes" id="UP000596660">
    <property type="component" value="Unplaced"/>
</dbReference>
<dbReference type="CDD" id="cd09272">
    <property type="entry name" value="RNase_HI_RT_Ty1"/>
    <property type="match status" value="1"/>
</dbReference>
<dbReference type="AlphaFoldDB" id="A0A803N306"/>
<dbReference type="Gramene" id="AUR62039608-RA">
    <property type="protein sequence ID" value="AUR62039608-RA:cds"/>
    <property type="gene ID" value="AUR62039608"/>
</dbReference>
<dbReference type="PANTHER" id="PTHR11439:SF463">
    <property type="entry name" value="REVERSE TRANSCRIPTASE TY1_COPIA-TYPE DOMAIN-CONTAINING PROTEIN"/>
    <property type="match status" value="1"/>
</dbReference>
<proteinExistence type="predicted"/>